<dbReference type="STRING" id="652787.SAMN05216490_0535"/>
<dbReference type="InterPro" id="IPR002797">
    <property type="entry name" value="Polysacc_synth"/>
</dbReference>
<feature type="transmembrane region" description="Helical" evidence="6">
    <location>
        <begin position="109"/>
        <end position="128"/>
    </location>
</feature>
<evidence type="ECO:0000256" key="6">
    <source>
        <dbReference type="SAM" id="Phobius"/>
    </source>
</evidence>
<dbReference type="EMBL" id="LT629740">
    <property type="protein sequence ID" value="SDS09736.1"/>
    <property type="molecule type" value="Genomic_DNA"/>
</dbReference>
<feature type="transmembrane region" description="Helical" evidence="6">
    <location>
        <begin position="355"/>
        <end position="375"/>
    </location>
</feature>
<name>A0A1H1PEP5_MUCMA</name>
<evidence type="ECO:0000256" key="3">
    <source>
        <dbReference type="ARBA" id="ARBA00022692"/>
    </source>
</evidence>
<keyword evidence="3 6" id="KW-0812">Transmembrane</keyword>
<evidence type="ECO:0000256" key="5">
    <source>
        <dbReference type="ARBA" id="ARBA00023136"/>
    </source>
</evidence>
<protein>
    <submittedName>
        <fullName evidence="7">Membrane protein involved in the export of O-antigen and teichoic acid</fullName>
    </submittedName>
</protein>
<feature type="transmembrane region" description="Helical" evidence="6">
    <location>
        <begin position="42"/>
        <end position="60"/>
    </location>
</feature>
<evidence type="ECO:0000256" key="4">
    <source>
        <dbReference type="ARBA" id="ARBA00022989"/>
    </source>
</evidence>
<dbReference type="RefSeq" id="WP_091368845.1">
    <property type="nucleotide sequence ID" value="NZ_LT629740.1"/>
</dbReference>
<evidence type="ECO:0000313" key="7">
    <source>
        <dbReference type="EMBL" id="SDS09736.1"/>
    </source>
</evidence>
<dbReference type="PANTHER" id="PTHR30250">
    <property type="entry name" value="PST FAMILY PREDICTED COLANIC ACID TRANSPORTER"/>
    <property type="match status" value="1"/>
</dbReference>
<feature type="transmembrane region" description="Helical" evidence="6">
    <location>
        <begin position="12"/>
        <end position="30"/>
    </location>
</feature>
<evidence type="ECO:0000256" key="2">
    <source>
        <dbReference type="ARBA" id="ARBA00022475"/>
    </source>
</evidence>
<dbReference type="InterPro" id="IPR050833">
    <property type="entry name" value="Poly_Biosynth_Transport"/>
</dbReference>
<feature type="transmembrane region" description="Helical" evidence="6">
    <location>
        <begin position="217"/>
        <end position="236"/>
    </location>
</feature>
<dbReference type="GO" id="GO:0005886">
    <property type="term" value="C:plasma membrane"/>
    <property type="evidence" value="ECO:0007669"/>
    <property type="project" value="UniProtKB-SubCell"/>
</dbReference>
<keyword evidence="5 6" id="KW-0472">Membrane</keyword>
<evidence type="ECO:0000256" key="1">
    <source>
        <dbReference type="ARBA" id="ARBA00004651"/>
    </source>
</evidence>
<comment type="subcellular location">
    <subcellularLocation>
        <location evidence="1">Cell membrane</location>
        <topology evidence="1">Multi-pass membrane protein</topology>
    </subcellularLocation>
</comment>
<dbReference type="Pfam" id="PF01943">
    <property type="entry name" value="Polysacc_synt"/>
    <property type="match status" value="1"/>
</dbReference>
<accession>A0A1H1PEP5</accession>
<feature type="transmembrane region" description="Helical" evidence="6">
    <location>
        <begin position="407"/>
        <end position="429"/>
    </location>
</feature>
<keyword evidence="2" id="KW-1003">Cell membrane</keyword>
<evidence type="ECO:0000313" key="8">
    <source>
        <dbReference type="Proteomes" id="UP000199679"/>
    </source>
</evidence>
<dbReference type="AlphaFoldDB" id="A0A1H1PEP5"/>
<dbReference type="OrthoDB" id="661127at2"/>
<proteinExistence type="predicted"/>
<feature type="transmembrane region" description="Helical" evidence="6">
    <location>
        <begin position="319"/>
        <end position="343"/>
    </location>
</feature>
<feature type="transmembrane region" description="Helical" evidence="6">
    <location>
        <begin position="140"/>
        <end position="161"/>
    </location>
</feature>
<feature type="transmembrane region" description="Helical" evidence="6">
    <location>
        <begin position="248"/>
        <end position="267"/>
    </location>
</feature>
<feature type="transmembrane region" description="Helical" evidence="6">
    <location>
        <begin position="287"/>
        <end position="307"/>
    </location>
</feature>
<dbReference type="Proteomes" id="UP000199679">
    <property type="component" value="Chromosome I"/>
</dbReference>
<feature type="transmembrane region" description="Helical" evidence="6">
    <location>
        <begin position="81"/>
        <end position="103"/>
    </location>
</feature>
<reference evidence="7 8" key="1">
    <citation type="submission" date="2016-10" db="EMBL/GenBank/DDBJ databases">
        <authorList>
            <person name="de Groot N.N."/>
        </authorList>
    </citation>
    <scope>NUCLEOTIDE SEQUENCE [LARGE SCALE GENOMIC DNA]</scope>
    <source>
        <strain evidence="7 8">MP1X4</strain>
    </source>
</reference>
<feature type="transmembrane region" description="Helical" evidence="6">
    <location>
        <begin position="435"/>
        <end position="456"/>
    </location>
</feature>
<feature type="transmembrane region" description="Helical" evidence="6">
    <location>
        <begin position="381"/>
        <end position="400"/>
    </location>
</feature>
<sequence length="470" mass="52703">MKIRSLQNLSANTIQLVINQFFSAVVFYILSVGLDKPAFGQINLALAVLLSVFNILSFGIDQLVVKKVAQGDDVPHVIRLYIGHALLTGLVFYGLLLLGYIVFKTSAAYNLILWIGAGKLFIFFSMPFKQVCSGLEKFRLLARMSVVSNCIRAFALLALMLFHSLTIYSIIITFVSGDALELIYTLYLFYRNTNYRTKAIFDRAGYQTLLKESMPQLGVVLITSALARFDWLFIGFMVSDVKLAEYSFAYKVFEISTFPMLAIAPLLIPRFTRYFNSADPGSVNLKFLIRAELIIAAFTVLVLNLSWEPVVNALTHGKYGSVNVVTVFILSLCIPALYLNNFLWTTFFAKGRLKLILHSFIIMLAVNVGTNVILIPLYGNAGAALAYLAACFAQTIFFLIKNEVSELKGVFVTMLVCTTCAVASGFFIRLIPVNYILQIVLAILVYIMLLFLGMQLKRNDRFELKSFFHI</sequence>
<organism evidence="7 8">
    <name type="scientific">Mucilaginibacter mallensis</name>
    <dbReference type="NCBI Taxonomy" id="652787"/>
    <lineage>
        <taxon>Bacteria</taxon>
        <taxon>Pseudomonadati</taxon>
        <taxon>Bacteroidota</taxon>
        <taxon>Sphingobacteriia</taxon>
        <taxon>Sphingobacteriales</taxon>
        <taxon>Sphingobacteriaceae</taxon>
        <taxon>Mucilaginibacter</taxon>
    </lineage>
</organism>
<gene>
    <name evidence="7" type="ORF">SAMN05216490_0535</name>
</gene>
<dbReference type="PANTHER" id="PTHR30250:SF11">
    <property type="entry name" value="O-ANTIGEN TRANSPORTER-RELATED"/>
    <property type="match status" value="1"/>
</dbReference>
<keyword evidence="4 6" id="KW-1133">Transmembrane helix</keyword>
<feature type="transmembrane region" description="Helical" evidence="6">
    <location>
        <begin position="167"/>
        <end position="190"/>
    </location>
</feature>
<keyword evidence="8" id="KW-1185">Reference proteome</keyword>